<evidence type="ECO:0000313" key="1">
    <source>
        <dbReference type="EMBL" id="KAJ9126118.1"/>
    </source>
</evidence>
<comment type="caution">
    <text evidence="1">The sequence shown here is derived from an EMBL/GenBank/DDBJ whole genome shotgun (WGS) entry which is preliminary data.</text>
</comment>
<protein>
    <submittedName>
        <fullName evidence="1">Uncharacterized protein</fullName>
    </submittedName>
</protein>
<sequence>MIGDVNLFLPHGVEEDVECEIMVADWKLTGVILDYDRLNYVTNPIHLRLPPNTSTPTTTTSDDITPLRLIPPHTYPFLVRIGTSNHASINLFQQLGFAKVKTVQAFEEVEMRFGWVPMMSSMLGDKAGGSDTEEGEGGGEFMDAQRMGELAQQKWTKRGHVVWYE</sequence>
<accession>A0ACC2XQH8</accession>
<organism evidence="1 2">
    <name type="scientific">Naganishia onofrii</name>
    <dbReference type="NCBI Taxonomy" id="1851511"/>
    <lineage>
        <taxon>Eukaryota</taxon>
        <taxon>Fungi</taxon>
        <taxon>Dikarya</taxon>
        <taxon>Basidiomycota</taxon>
        <taxon>Agaricomycotina</taxon>
        <taxon>Tremellomycetes</taxon>
        <taxon>Filobasidiales</taxon>
        <taxon>Filobasidiaceae</taxon>
        <taxon>Naganishia</taxon>
    </lineage>
</organism>
<gene>
    <name evidence="1" type="ORF">QFC24_002391</name>
</gene>
<evidence type="ECO:0000313" key="2">
    <source>
        <dbReference type="Proteomes" id="UP001234202"/>
    </source>
</evidence>
<name>A0ACC2XQH8_9TREE</name>
<proteinExistence type="predicted"/>
<reference evidence="1" key="1">
    <citation type="submission" date="2023-04" db="EMBL/GenBank/DDBJ databases">
        <title>Draft Genome sequencing of Naganishia species isolated from polar environments using Oxford Nanopore Technology.</title>
        <authorList>
            <person name="Leo P."/>
            <person name="Venkateswaran K."/>
        </authorList>
    </citation>
    <scope>NUCLEOTIDE SEQUENCE</scope>
    <source>
        <strain evidence="1">DBVPG 5303</strain>
    </source>
</reference>
<dbReference type="EMBL" id="JASBWV010000006">
    <property type="protein sequence ID" value="KAJ9126118.1"/>
    <property type="molecule type" value="Genomic_DNA"/>
</dbReference>
<keyword evidence="2" id="KW-1185">Reference proteome</keyword>
<dbReference type="Proteomes" id="UP001234202">
    <property type="component" value="Unassembled WGS sequence"/>
</dbReference>